<dbReference type="InterPro" id="IPR007627">
    <property type="entry name" value="RNA_pol_sigma70_r2"/>
</dbReference>
<dbReference type="Gene3D" id="1.10.1740.10">
    <property type="match status" value="1"/>
</dbReference>
<evidence type="ECO:0000259" key="5">
    <source>
        <dbReference type="Pfam" id="PF04542"/>
    </source>
</evidence>
<organism evidence="7 8">
    <name type="scientific">Sphingobacterium paucimobilis HER1398</name>
    <dbReference type="NCBI Taxonomy" id="1346330"/>
    <lineage>
        <taxon>Bacteria</taxon>
        <taxon>Pseudomonadati</taxon>
        <taxon>Bacteroidota</taxon>
        <taxon>Sphingobacteriia</taxon>
        <taxon>Sphingobacteriales</taxon>
        <taxon>Sphingobacteriaceae</taxon>
        <taxon>Sphingobacterium</taxon>
    </lineage>
</organism>
<keyword evidence="8" id="KW-1185">Reference proteome</keyword>
<dbReference type="InterPro" id="IPR013249">
    <property type="entry name" value="RNA_pol_sigma70_r4_t2"/>
</dbReference>
<dbReference type="SUPFAM" id="SSF88946">
    <property type="entry name" value="Sigma2 domain of RNA polymerase sigma factors"/>
    <property type="match status" value="1"/>
</dbReference>
<dbReference type="NCBIfam" id="TIGR02937">
    <property type="entry name" value="sigma70-ECF"/>
    <property type="match status" value="1"/>
</dbReference>
<dbReference type="InterPro" id="IPR039425">
    <property type="entry name" value="RNA_pol_sigma-70-like"/>
</dbReference>
<dbReference type="InterPro" id="IPR036388">
    <property type="entry name" value="WH-like_DNA-bd_sf"/>
</dbReference>
<accession>U2J5M3</accession>
<keyword evidence="3" id="KW-0731">Sigma factor</keyword>
<dbReference type="OrthoDB" id="659577at2"/>
<dbReference type="GO" id="GO:0003677">
    <property type="term" value="F:DNA binding"/>
    <property type="evidence" value="ECO:0007669"/>
    <property type="project" value="InterPro"/>
</dbReference>
<proteinExistence type="inferred from homology"/>
<feature type="domain" description="RNA polymerase sigma-70 region 2" evidence="5">
    <location>
        <begin position="20"/>
        <end position="84"/>
    </location>
</feature>
<dbReference type="Pfam" id="PF08281">
    <property type="entry name" value="Sigma70_r4_2"/>
    <property type="match status" value="1"/>
</dbReference>
<keyword evidence="2" id="KW-0805">Transcription regulation</keyword>
<evidence type="ECO:0000256" key="2">
    <source>
        <dbReference type="ARBA" id="ARBA00023015"/>
    </source>
</evidence>
<dbReference type="PANTHER" id="PTHR43133:SF46">
    <property type="entry name" value="RNA POLYMERASE SIGMA-70 FACTOR ECF SUBFAMILY"/>
    <property type="match status" value="1"/>
</dbReference>
<dbReference type="InterPro" id="IPR013325">
    <property type="entry name" value="RNA_pol_sigma_r2"/>
</dbReference>
<keyword evidence="4" id="KW-0804">Transcription</keyword>
<dbReference type="AlphaFoldDB" id="U2J5M3"/>
<dbReference type="GO" id="GO:0006352">
    <property type="term" value="P:DNA-templated transcription initiation"/>
    <property type="evidence" value="ECO:0007669"/>
    <property type="project" value="InterPro"/>
</dbReference>
<dbReference type="PATRIC" id="fig|1346330.5.peg.3601"/>
<evidence type="ECO:0000256" key="3">
    <source>
        <dbReference type="ARBA" id="ARBA00023082"/>
    </source>
</evidence>
<protein>
    <recommendedName>
        <fullName evidence="9">HTH luxR-type domain-containing protein</fullName>
    </recommendedName>
</protein>
<dbReference type="eggNOG" id="COG1595">
    <property type="taxonomic scope" value="Bacteria"/>
</dbReference>
<dbReference type="PANTHER" id="PTHR43133">
    <property type="entry name" value="RNA POLYMERASE ECF-TYPE SIGMA FACTO"/>
    <property type="match status" value="1"/>
</dbReference>
<dbReference type="CDD" id="cd06171">
    <property type="entry name" value="Sigma70_r4"/>
    <property type="match status" value="1"/>
</dbReference>
<dbReference type="Pfam" id="PF04542">
    <property type="entry name" value="Sigma70_r2"/>
    <property type="match status" value="1"/>
</dbReference>
<gene>
    <name evidence="7" type="ORF">M472_04205</name>
</gene>
<evidence type="ECO:0000313" key="7">
    <source>
        <dbReference type="EMBL" id="ERJ57963.1"/>
    </source>
</evidence>
<dbReference type="InterPro" id="IPR014284">
    <property type="entry name" value="RNA_pol_sigma-70_dom"/>
</dbReference>
<dbReference type="EMBL" id="ATDL01000020">
    <property type="protein sequence ID" value="ERJ57963.1"/>
    <property type="molecule type" value="Genomic_DNA"/>
</dbReference>
<comment type="caution">
    <text evidence="7">The sequence shown here is derived from an EMBL/GenBank/DDBJ whole genome shotgun (WGS) entry which is preliminary data.</text>
</comment>
<evidence type="ECO:0000256" key="4">
    <source>
        <dbReference type="ARBA" id="ARBA00023163"/>
    </source>
</evidence>
<dbReference type="SUPFAM" id="SSF88659">
    <property type="entry name" value="Sigma3 and sigma4 domains of RNA polymerase sigma factors"/>
    <property type="match status" value="1"/>
</dbReference>
<evidence type="ECO:0000313" key="8">
    <source>
        <dbReference type="Proteomes" id="UP000016584"/>
    </source>
</evidence>
<comment type="similarity">
    <text evidence="1">Belongs to the sigma-70 factor family. ECF subfamily.</text>
</comment>
<reference evidence="7 8" key="1">
    <citation type="journal article" date="2013" name="Genome Announc.">
        <title>The Draft Genome Sequence of Sphingomonas paucimobilis Strain HER1398 (Proteobacteria), Host to the Giant PAU Phage, Indicates That It Is a Member of the Genus Sphingobacterium (Bacteroidetes).</title>
        <authorList>
            <person name="White R.A.III."/>
            <person name="Suttle C.A."/>
        </authorList>
    </citation>
    <scope>NUCLEOTIDE SEQUENCE [LARGE SCALE GENOMIC DNA]</scope>
    <source>
        <strain evidence="7 8">HER1398</strain>
    </source>
</reference>
<dbReference type="Gene3D" id="1.10.10.10">
    <property type="entry name" value="Winged helix-like DNA-binding domain superfamily/Winged helix DNA-binding domain"/>
    <property type="match status" value="1"/>
</dbReference>
<dbReference type="InterPro" id="IPR013324">
    <property type="entry name" value="RNA_pol_sigma_r3/r4-like"/>
</dbReference>
<dbReference type="GO" id="GO:0016987">
    <property type="term" value="F:sigma factor activity"/>
    <property type="evidence" value="ECO:0007669"/>
    <property type="project" value="UniProtKB-KW"/>
</dbReference>
<name>U2J5M3_9SPHI</name>
<dbReference type="RefSeq" id="WP_021071733.1">
    <property type="nucleotide sequence ID" value="NZ_ATDL01000020.1"/>
</dbReference>
<evidence type="ECO:0008006" key="9">
    <source>
        <dbReference type="Google" id="ProtNLM"/>
    </source>
</evidence>
<dbReference type="STRING" id="1346330.M472_04205"/>
<feature type="domain" description="RNA polymerase sigma factor 70 region 4 type 2" evidence="6">
    <location>
        <begin position="118"/>
        <end position="167"/>
    </location>
</feature>
<evidence type="ECO:0000259" key="6">
    <source>
        <dbReference type="Pfam" id="PF08281"/>
    </source>
</evidence>
<evidence type="ECO:0000256" key="1">
    <source>
        <dbReference type="ARBA" id="ARBA00010641"/>
    </source>
</evidence>
<dbReference type="Proteomes" id="UP000016584">
    <property type="component" value="Unassembled WGS sequence"/>
</dbReference>
<sequence length="186" mass="22180">MYNPIKELKAGNEAVLVYIIDQYANDLYRLAFSLLKDQFESEDLVQDVVIRLWNERCNLDGYEEVWPLLYTMGKRLSLNRLRDKHMKTKREGVEVLVNYRAESSVHEGHLAEMITLEQRVVDMLPAKQREVYLLSRKEGLSYKEIGEKLEITPNTVKNHLVQALKTMRQYFQKFGYYIFLFFFNFH</sequence>